<dbReference type="Gene3D" id="3.40.50.150">
    <property type="entry name" value="Vaccinia Virus protein VP39"/>
    <property type="match status" value="1"/>
</dbReference>
<dbReference type="Pfam" id="PF00535">
    <property type="entry name" value="Glycos_transf_2"/>
    <property type="match status" value="2"/>
</dbReference>
<dbReference type="InterPro" id="IPR059123">
    <property type="entry name" value="StrF_dom"/>
</dbReference>
<comment type="caution">
    <text evidence="5">The sequence shown here is derived from an EMBL/GenBank/DDBJ whole genome shotgun (WGS) entry which is preliminary data.</text>
</comment>
<dbReference type="CDD" id="cd02440">
    <property type="entry name" value="AdoMet_MTases"/>
    <property type="match status" value="1"/>
</dbReference>
<dbReference type="Proteomes" id="UP000465601">
    <property type="component" value="Unassembled WGS sequence"/>
</dbReference>
<name>A0A833HLV1_9FIRM</name>
<dbReference type="SUPFAM" id="SSF53448">
    <property type="entry name" value="Nucleotide-diphospho-sugar transferases"/>
    <property type="match status" value="3"/>
</dbReference>
<feature type="coiled-coil region" evidence="1">
    <location>
        <begin position="503"/>
        <end position="530"/>
    </location>
</feature>
<feature type="domain" description="Streptomycin biosynthesis protein StrF" evidence="4">
    <location>
        <begin position="7"/>
        <end position="217"/>
    </location>
</feature>
<dbReference type="PANTHER" id="PTHR22916">
    <property type="entry name" value="GLYCOSYLTRANSFERASE"/>
    <property type="match status" value="1"/>
</dbReference>
<dbReference type="InterPro" id="IPR013216">
    <property type="entry name" value="Methyltransf_11"/>
</dbReference>
<dbReference type="GO" id="GO:0008757">
    <property type="term" value="F:S-adenosylmethionine-dependent methyltransferase activity"/>
    <property type="evidence" value="ECO:0007669"/>
    <property type="project" value="InterPro"/>
</dbReference>
<proteinExistence type="predicted"/>
<dbReference type="OrthoDB" id="9785185at2"/>
<reference evidence="5 6" key="1">
    <citation type="submission" date="2019-10" db="EMBL/GenBank/DDBJ databases">
        <title>Alkaliphilus serpentinus sp. nov. and Alkaliphilus pronyensis sp. nov., two novel anaerobic alkaliphilic species isolated from the serpentinized-hosted hydrothermal field of the Prony Bay (New Caledonia).</title>
        <authorList>
            <person name="Postec A."/>
        </authorList>
    </citation>
    <scope>NUCLEOTIDE SEQUENCE [LARGE SCALE GENOMIC DNA]</scope>
    <source>
        <strain evidence="5 6">LacT</strain>
    </source>
</reference>
<gene>
    <name evidence="5" type="ORF">F8153_13640</name>
</gene>
<keyword evidence="5" id="KW-0808">Transferase</keyword>
<dbReference type="InterPro" id="IPR029044">
    <property type="entry name" value="Nucleotide-diphossugar_trans"/>
</dbReference>
<feature type="domain" description="Methyltransferase type 11" evidence="3">
    <location>
        <begin position="911"/>
        <end position="994"/>
    </location>
</feature>
<dbReference type="Gene3D" id="3.90.550.10">
    <property type="entry name" value="Spore Coat Polysaccharide Biosynthesis Protein SpsA, Chain A"/>
    <property type="match status" value="3"/>
</dbReference>
<keyword evidence="1" id="KW-0175">Coiled coil</keyword>
<accession>A0A833HLV1</accession>
<dbReference type="Pfam" id="PF13712">
    <property type="entry name" value="Glyco_tranf_2_5"/>
    <property type="match status" value="1"/>
</dbReference>
<dbReference type="GO" id="GO:0016758">
    <property type="term" value="F:hexosyltransferase activity"/>
    <property type="evidence" value="ECO:0007669"/>
    <property type="project" value="UniProtKB-ARBA"/>
</dbReference>
<dbReference type="InterPro" id="IPR001173">
    <property type="entry name" value="Glyco_trans_2-like"/>
</dbReference>
<dbReference type="RefSeq" id="WP_151866906.1">
    <property type="nucleotide sequence ID" value="NZ_WBZB01000051.1"/>
</dbReference>
<evidence type="ECO:0000259" key="3">
    <source>
        <dbReference type="Pfam" id="PF08241"/>
    </source>
</evidence>
<sequence length="1077" mass="125651">MNKNKFSFITCVTDQDVYQESLYYISQLKIPENLEVECISIDNPKSIAMAYNEAMAASDAKYKVYLHQDVFIINKGFIEDCINLFNSDSNIGMIGMVGAKAIPTSGIWKDSKHKYGKVFKNHSGFMKEIVYNDIEGLYNEVDILEGFIMITQYDIPWRNDVFNDLWFYDAAQSIEFKRAGYKAVIPNISIPWCIHDCGAENVDNRFEEYRKSFINTYYRDMYPLVSILIPTYNRPDYFKIALDSAINQTYKNIEVIIGDDSTNNETEELVKKHYLNKYPNITYYHNERNLGQFDNDLKLMDMCKGEYVNFLMDDDLFELTKIEKMMSYFINDIDREIALITSHRGIIDEKGNNKGLFGDTDSVFKTDTIIHGTELADFVIANNYNCIGEPTTVLFRKSMLIEPFGVFNDRKYECNVDQASWFNLLSQGKAIFIAEILSYFRIHDNQQLGSTKMKLLGAVDYIHEVLTANQKGFLQKNEEYLKALRNSQLYSESVMREYQPDEKDGYKNEYNQLQDIYKQLNEELKRTSNSEGISRKDLPLVSILIPAYNQTKYLKEALESAINQTYSNIEIIIGDDSTTNVVEEFIKPYLSQYSNITYFRNQREEMDYGLSNVIRLMAECKGEYINFLFHDDVFHITKIEKMMKFFTTRRDISLVTSHRQLIDEEGKFLPDNGATQRLFDKDTIIDGHQLSLFCLENLTNFIGEPSTVLFKRTLLDEGFGFINGHLYLNISDLSTWIALLKKGNAVYISESLSYFREHNSQNSKKNEIYLIGICNWKEIIDACYKMNIINTNMEYINLLSKWFKCFSGQLNELKFKYIKSHIRERLNLAFSDAINKIIEDKQYPHKCVICSNDVEKFVPYRLHVSESLAKYNIIGSDVENFSCPICGGHDRERHLVMYFNELKIWEKIYNRNILHIAPEDKIKELVKKHNPNNYIQGDLFPNKADIIRIDITSIQFEDETFDVIICNHVLEHIIDDLAAMKELYRVLKKGGIAILQTPYSPLLKDSFEDEKITKSEDRLKYFGQEDHVRIYGLDFFDRLKRAGFQLNIISNDEIFNDETCIEYGVNPREDLILATKM</sequence>
<feature type="domain" description="Glycosyltransferase 2-like" evidence="2">
    <location>
        <begin position="226"/>
        <end position="342"/>
    </location>
</feature>
<feature type="domain" description="Glycosyltransferase 2-like" evidence="2">
    <location>
        <begin position="542"/>
        <end position="683"/>
    </location>
</feature>
<dbReference type="SUPFAM" id="SSF53335">
    <property type="entry name" value="S-adenosyl-L-methionine-dependent methyltransferases"/>
    <property type="match status" value="1"/>
</dbReference>
<evidence type="ECO:0000313" key="5">
    <source>
        <dbReference type="EMBL" id="KAB3526640.1"/>
    </source>
</evidence>
<evidence type="ECO:0000259" key="2">
    <source>
        <dbReference type="Pfam" id="PF00535"/>
    </source>
</evidence>
<evidence type="ECO:0000256" key="1">
    <source>
        <dbReference type="SAM" id="Coils"/>
    </source>
</evidence>
<dbReference type="EMBL" id="WBZB01000051">
    <property type="protein sequence ID" value="KAB3526640.1"/>
    <property type="molecule type" value="Genomic_DNA"/>
</dbReference>
<keyword evidence="6" id="KW-1185">Reference proteome</keyword>
<dbReference type="PANTHER" id="PTHR22916:SF3">
    <property type="entry name" value="UDP-GLCNAC:BETAGAL BETA-1,3-N-ACETYLGLUCOSAMINYLTRANSFERASE-LIKE PROTEIN 1"/>
    <property type="match status" value="1"/>
</dbReference>
<organism evidence="5 6">
    <name type="scientific">Alkaliphilus serpentinus</name>
    <dbReference type="NCBI Taxonomy" id="1482731"/>
    <lineage>
        <taxon>Bacteria</taxon>
        <taxon>Bacillati</taxon>
        <taxon>Bacillota</taxon>
        <taxon>Clostridia</taxon>
        <taxon>Peptostreptococcales</taxon>
        <taxon>Natronincolaceae</taxon>
        <taxon>Alkaliphilus</taxon>
    </lineage>
</organism>
<dbReference type="InterPro" id="IPR029063">
    <property type="entry name" value="SAM-dependent_MTases_sf"/>
</dbReference>
<evidence type="ECO:0000259" key="4">
    <source>
        <dbReference type="Pfam" id="PF13712"/>
    </source>
</evidence>
<dbReference type="Pfam" id="PF08241">
    <property type="entry name" value="Methyltransf_11"/>
    <property type="match status" value="1"/>
</dbReference>
<dbReference type="AlphaFoldDB" id="A0A833HLV1"/>
<protein>
    <submittedName>
        <fullName evidence="5">Glycosyltransferase</fullName>
    </submittedName>
</protein>
<dbReference type="CDD" id="cd00761">
    <property type="entry name" value="Glyco_tranf_GTA_type"/>
    <property type="match status" value="1"/>
</dbReference>
<evidence type="ECO:0000313" key="6">
    <source>
        <dbReference type="Proteomes" id="UP000465601"/>
    </source>
</evidence>